<dbReference type="STRING" id="295069.SAMN05421856_101133"/>
<dbReference type="OrthoDB" id="9800193at2"/>
<keyword evidence="2" id="KW-0012">Acyltransferase</keyword>
<protein>
    <submittedName>
        <fullName evidence="5">Acetyltransferase (GNAT) family protein</fullName>
    </submittedName>
</protein>
<evidence type="ECO:0000256" key="1">
    <source>
        <dbReference type="ARBA" id="ARBA00022679"/>
    </source>
</evidence>
<dbReference type="InterPro" id="IPR016181">
    <property type="entry name" value="Acyl_CoA_acyltransferase"/>
</dbReference>
<dbReference type="AlphaFoldDB" id="A0A1H7VNB6"/>
<dbReference type="EMBL" id="FOBV01000001">
    <property type="protein sequence ID" value="SEM10731.1"/>
    <property type="molecule type" value="Genomic_DNA"/>
</dbReference>
<dbReference type="InterPro" id="IPR008125">
    <property type="entry name" value="Streptothricin_AcTrfase"/>
</dbReference>
<dbReference type="SUPFAM" id="SSF55729">
    <property type="entry name" value="Acyl-CoA N-acyltransferases (Nat)"/>
    <property type="match status" value="1"/>
</dbReference>
<dbReference type="InterPro" id="IPR000182">
    <property type="entry name" value="GNAT_dom"/>
</dbReference>
<dbReference type="CDD" id="cd04301">
    <property type="entry name" value="NAT_SF"/>
    <property type="match status" value="1"/>
</dbReference>
<evidence type="ECO:0000256" key="3">
    <source>
        <dbReference type="SAM" id="Coils"/>
    </source>
</evidence>
<accession>A0A1H7VNB6</accession>
<evidence type="ECO:0000256" key="2">
    <source>
        <dbReference type="ARBA" id="ARBA00023315"/>
    </source>
</evidence>
<dbReference type="PRINTS" id="PR01754">
    <property type="entry name" value="SACTRNSFRASE"/>
</dbReference>
<feature type="domain" description="N-acetyltransferase" evidence="4">
    <location>
        <begin position="35"/>
        <end position="180"/>
    </location>
</feature>
<dbReference type="GO" id="GO:0016747">
    <property type="term" value="F:acyltransferase activity, transferring groups other than amino-acyl groups"/>
    <property type="evidence" value="ECO:0007669"/>
    <property type="project" value="InterPro"/>
</dbReference>
<dbReference type="InterPro" id="IPR051556">
    <property type="entry name" value="N-term/lysine_N-AcTrnsfr"/>
</dbReference>
<reference evidence="6" key="1">
    <citation type="submission" date="2016-10" db="EMBL/GenBank/DDBJ databases">
        <authorList>
            <person name="Varghese N."/>
            <person name="Submissions S."/>
        </authorList>
    </citation>
    <scope>NUCLEOTIDE SEQUENCE [LARGE SCALE GENOMIC DNA]</scope>
    <source>
        <strain evidence="6">DSM 17453</strain>
    </source>
</reference>
<feature type="coiled-coil region" evidence="3">
    <location>
        <begin position="120"/>
        <end position="147"/>
    </location>
</feature>
<dbReference type="Pfam" id="PF00583">
    <property type="entry name" value="Acetyltransf_1"/>
    <property type="match status" value="1"/>
</dbReference>
<keyword evidence="3" id="KW-0175">Coiled coil</keyword>
<dbReference type="PROSITE" id="PS51186">
    <property type="entry name" value="GNAT"/>
    <property type="match status" value="1"/>
</dbReference>
<proteinExistence type="predicted"/>
<evidence type="ECO:0000313" key="6">
    <source>
        <dbReference type="Proteomes" id="UP000199450"/>
    </source>
</evidence>
<sequence length="181" mass="20792">MSLEIRKLEKLTGNPTLAWGRNGYTTDKIFVVSAIEAGSTFEFSLREKKQSYTKTWNLSEDDIHELNTIISQGHSFGAYHENELIGWIICDFRSWNNSLFIESILISEDFRGQSIGRLLIKAVNRKARNLQCRIVELETQNTNYKAIKFYQEAGFTITGINTKLYNDSAETALFMSFDLLI</sequence>
<name>A0A1H7VNB6_9FLAO</name>
<dbReference type="Proteomes" id="UP000199450">
    <property type="component" value="Unassembled WGS sequence"/>
</dbReference>
<dbReference type="PANTHER" id="PTHR42919">
    <property type="entry name" value="N-ALPHA-ACETYLTRANSFERASE"/>
    <property type="match status" value="1"/>
</dbReference>
<organism evidence="5 6">
    <name type="scientific">Chryseobacterium taichungense</name>
    <dbReference type="NCBI Taxonomy" id="295069"/>
    <lineage>
        <taxon>Bacteria</taxon>
        <taxon>Pseudomonadati</taxon>
        <taxon>Bacteroidota</taxon>
        <taxon>Flavobacteriia</taxon>
        <taxon>Flavobacteriales</taxon>
        <taxon>Weeksellaceae</taxon>
        <taxon>Chryseobacterium group</taxon>
        <taxon>Chryseobacterium</taxon>
    </lineage>
</organism>
<keyword evidence="6" id="KW-1185">Reference proteome</keyword>
<evidence type="ECO:0000259" key="4">
    <source>
        <dbReference type="PROSITE" id="PS51186"/>
    </source>
</evidence>
<keyword evidence="1 5" id="KW-0808">Transferase</keyword>
<gene>
    <name evidence="5" type="ORF">SAMN05421856_101133</name>
</gene>
<dbReference type="PANTHER" id="PTHR42919:SF8">
    <property type="entry name" value="N-ALPHA-ACETYLTRANSFERASE 50"/>
    <property type="match status" value="1"/>
</dbReference>
<dbReference type="Gene3D" id="3.40.630.30">
    <property type="match status" value="1"/>
</dbReference>
<evidence type="ECO:0000313" key="5">
    <source>
        <dbReference type="EMBL" id="SEM10731.1"/>
    </source>
</evidence>
<dbReference type="RefSeq" id="WP_089997929.1">
    <property type="nucleotide sequence ID" value="NZ_FOBV01000001.1"/>
</dbReference>